<dbReference type="AlphaFoldDB" id="A0AAN9S765"/>
<dbReference type="Proteomes" id="UP001386955">
    <property type="component" value="Unassembled WGS sequence"/>
</dbReference>
<proteinExistence type="predicted"/>
<protein>
    <submittedName>
        <fullName evidence="1">Uncharacterized protein</fullName>
    </submittedName>
</protein>
<accession>A0AAN9S765</accession>
<reference evidence="1 2" key="1">
    <citation type="submission" date="2024-01" db="EMBL/GenBank/DDBJ databases">
        <title>The genomes of 5 underutilized Papilionoideae crops provide insights into root nodulation and disease resistanc.</title>
        <authorList>
            <person name="Jiang F."/>
        </authorList>
    </citation>
    <scope>NUCLEOTIDE SEQUENCE [LARGE SCALE GENOMIC DNA]</scope>
    <source>
        <strain evidence="1">DUOXIRENSHENG_FW03</strain>
        <tissue evidence="1">Leaves</tissue>
    </source>
</reference>
<evidence type="ECO:0000313" key="1">
    <source>
        <dbReference type="EMBL" id="KAK7390512.1"/>
    </source>
</evidence>
<sequence>MHKRLKNRRYSSANSSGCLKPLEPVAEYVTFKLSRLYEHGLAADQALASRDALKVEQKVFYGELLFSRGLKM</sequence>
<gene>
    <name evidence="1" type="ORF">VNO78_25820</name>
</gene>
<organism evidence="1 2">
    <name type="scientific">Psophocarpus tetragonolobus</name>
    <name type="common">Winged bean</name>
    <name type="synonym">Dolichos tetragonolobus</name>
    <dbReference type="NCBI Taxonomy" id="3891"/>
    <lineage>
        <taxon>Eukaryota</taxon>
        <taxon>Viridiplantae</taxon>
        <taxon>Streptophyta</taxon>
        <taxon>Embryophyta</taxon>
        <taxon>Tracheophyta</taxon>
        <taxon>Spermatophyta</taxon>
        <taxon>Magnoliopsida</taxon>
        <taxon>eudicotyledons</taxon>
        <taxon>Gunneridae</taxon>
        <taxon>Pentapetalae</taxon>
        <taxon>rosids</taxon>
        <taxon>fabids</taxon>
        <taxon>Fabales</taxon>
        <taxon>Fabaceae</taxon>
        <taxon>Papilionoideae</taxon>
        <taxon>50 kb inversion clade</taxon>
        <taxon>NPAAA clade</taxon>
        <taxon>indigoferoid/millettioid clade</taxon>
        <taxon>Phaseoleae</taxon>
        <taxon>Psophocarpus</taxon>
    </lineage>
</organism>
<evidence type="ECO:0000313" key="2">
    <source>
        <dbReference type="Proteomes" id="UP001386955"/>
    </source>
</evidence>
<dbReference type="EMBL" id="JAYMYS010000006">
    <property type="protein sequence ID" value="KAK7390512.1"/>
    <property type="molecule type" value="Genomic_DNA"/>
</dbReference>
<comment type="caution">
    <text evidence="1">The sequence shown here is derived from an EMBL/GenBank/DDBJ whole genome shotgun (WGS) entry which is preliminary data.</text>
</comment>
<keyword evidence="2" id="KW-1185">Reference proteome</keyword>
<name>A0AAN9S765_PSOTE</name>